<dbReference type="InterPro" id="IPR029063">
    <property type="entry name" value="SAM-dependent_MTases_sf"/>
</dbReference>
<protein>
    <recommendedName>
        <fullName evidence="4">Methyltransferase domain-containing protein</fullName>
    </recommendedName>
</protein>
<dbReference type="Proteomes" id="UP001220324">
    <property type="component" value="Unassembled WGS sequence"/>
</dbReference>
<reference evidence="2 3" key="1">
    <citation type="journal article" date="2023" name="IMA Fungus">
        <title>Comparative genomic study of the Penicillium genus elucidates a diverse pangenome and 15 lateral gene transfer events.</title>
        <authorList>
            <person name="Petersen C."/>
            <person name="Sorensen T."/>
            <person name="Nielsen M.R."/>
            <person name="Sondergaard T.E."/>
            <person name="Sorensen J.L."/>
            <person name="Fitzpatrick D.A."/>
            <person name="Frisvad J.C."/>
            <person name="Nielsen K.L."/>
        </authorList>
    </citation>
    <scope>NUCLEOTIDE SEQUENCE [LARGE SCALE GENOMIC DNA]</scope>
    <source>
        <strain evidence="2 3">IBT 35679</strain>
    </source>
</reference>
<feature type="compositionally biased region" description="Polar residues" evidence="1">
    <location>
        <begin position="114"/>
        <end position="123"/>
    </location>
</feature>
<organism evidence="2 3">
    <name type="scientific">Penicillium frequentans</name>
    <dbReference type="NCBI Taxonomy" id="3151616"/>
    <lineage>
        <taxon>Eukaryota</taxon>
        <taxon>Fungi</taxon>
        <taxon>Dikarya</taxon>
        <taxon>Ascomycota</taxon>
        <taxon>Pezizomycotina</taxon>
        <taxon>Eurotiomycetes</taxon>
        <taxon>Eurotiomycetidae</taxon>
        <taxon>Eurotiales</taxon>
        <taxon>Aspergillaceae</taxon>
        <taxon>Penicillium</taxon>
    </lineage>
</organism>
<name>A0AAD6D6D6_9EURO</name>
<evidence type="ECO:0000256" key="1">
    <source>
        <dbReference type="SAM" id="MobiDB-lite"/>
    </source>
</evidence>
<evidence type="ECO:0000313" key="2">
    <source>
        <dbReference type="EMBL" id="KAJ5556824.1"/>
    </source>
</evidence>
<gene>
    <name evidence="2" type="ORF">N7494_000739</name>
</gene>
<sequence>MLGFIQRIFKKPRIETYGLDHAVLNIQLPPRTMWMNMGYWESTSDFPGACRALLDQVLAAGLLTSQSQSVRLLDVGCGCGDQSLYLTSLQRGDSVPKESALESGSGSGSAFEATPTSSLPQSRLQHDHTSLVDTYIGITLEPTQAALAKSRVQEALQKASTKSAAKIFCADAANPASWSGDLQASVKGLSTTSQNPNTQTWLLALDTIYHFRPSRWPIIQFAHDTLQASYMAFDLVLADDASFIQYLLLRIVCWALGAPFGNIVTQEEYRRLLVNVGVFR</sequence>
<evidence type="ECO:0000313" key="3">
    <source>
        <dbReference type="Proteomes" id="UP001220324"/>
    </source>
</evidence>
<comment type="caution">
    <text evidence="2">The sequence shown here is derived from an EMBL/GenBank/DDBJ whole genome shotgun (WGS) entry which is preliminary data.</text>
</comment>
<feature type="region of interest" description="Disordered" evidence="1">
    <location>
        <begin position="96"/>
        <end position="124"/>
    </location>
</feature>
<dbReference type="EMBL" id="JAQIZZ010000001">
    <property type="protein sequence ID" value="KAJ5556824.1"/>
    <property type="molecule type" value="Genomic_DNA"/>
</dbReference>
<feature type="compositionally biased region" description="Low complexity" evidence="1">
    <location>
        <begin position="101"/>
        <end position="113"/>
    </location>
</feature>
<evidence type="ECO:0008006" key="4">
    <source>
        <dbReference type="Google" id="ProtNLM"/>
    </source>
</evidence>
<dbReference type="Gene3D" id="3.40.50.150">
    <property type="entry name" value="Vaccinia Virus protein VP39"/>
    <property type="match status" value="1"/>
</dbReference>
<keyword evidence="3" id="KW-1185">Reference proteome</keyword>
<dbReference type="SUPFAM" id="SSF53335">
    <property type="entry name" value="S-adenosyl-L-methionine-dependent methyltransferases"/>
    <property type="match status" value="1"/>
</dbReference>
<proteinExistence type="predicted"/>
<dbReference type="AlphaFoldDB" id="A0AAD6D6D6"/>
<accession>A0AAD6D6D6</accession>